<accession>A0A8H5C9C3</accession>
<dbReference type="InterPro" id="IPR008926">
    <property type="entry name" value="RNR_R1-su_N"/>
</dbReference>
<dbReference type="AlphaFoldDB" id="A0A8H5C9C3"/>
<dbReference type="EMBL" id="JAACJM010000216">
    <property type="protein sequence ID" value="KAF5337520.1"/>
    <property type="molecule type" value="Genomic_DNA"/>
</dbReference>
<organism evidence="1 2">
    <name type="scientific">Tetrapyrgos nigripes</name>
    <dbReference type="NCBI Taxonomy" id="182062"/>
    <lineage>
        <taxon>Eukaryota</taxon>
        <taxon>Fungi</taxon>
        <taxon>Dikarya</taxon>
        <taxon>Basidiomycota</taxon>
        <taxon>Agaricomycotina</taxon>
        <taxon>Agaricomycetes</taxon>
        <taxon>Agaricomycetidae</taxon>
        <taxon>Agaricales</taxon>
        <taxon>Marasmiineae</taxon>
        <taxon>Marasmiaceae</taxon>
        <taxon>Tetrapyrgos</taxon>
    </lineage>
</organism>
<reference evidence="1 2" key="1">
    <citation type="journal article" date="2020" name="ISME J.">
        <title>Uncovering the hidden diversity of litter-decomposition mechanisms in mushroom-forming fungi.</title>
        <authorList>
            <person name="Floudas D."/>
            <person name="Bentzer J."/>
            <person name="Ahren D."/>
            <person name="Johansson T."/>
            <person name="Persson P."/>
            <person name="Tunlid A."/>
        </authorList>
    </citation>
    <scope>NUCLEOTIDE SEQUENCE [LARGE SCALE GENOMIC DNA]</scope>
    <source>
        <strain evidence="1 2">CBS 291.85</strain>
    </source>
</reference>
<keyword evidence="2" id="KW-1185">Reference proteome</keyword>
<evidence type="ECO:0000313" key="2">
    <source>
        <dbReference type="Proteomes" id="UP000559256"/>
    </source>
</evidence>
<proteinExistence type="predicted"/>
<protein>
    <submittedName>
        <fullName evidence="1">Uncharacterized protein</fullName>
    </submittedName>
</protein>
<dbReference type="OrthoDB" id="3000483at2759"/>
<comment type="caution">
    <text evidence="1">The sequence shown here is derived from an EMBL/GenBank/DDBJ whole genome shotgun (WGS) entry which is preliminary data.</text>
</comment>
<gene>
    <name evidence="1" type="ORF">D9758_016996</name>
</gene>
<name>A0A8H5C9C3_9AGAR</name>
<sequence>MHLWTVLSSSSFNVKKPLHRSQQHWHTLQAFYTSLHALSSHGQLSPDAQSLSYSRSQSMTLMYGNSPQIPILSPHSINALPHHTCSQADKHMSEKRYTKDQACAVMGLASNLLQGARLHHECLESVFSHQIWNQSSPVKLCTNISPSLESIDWEIVQAMHQGVTTVKLNTSSLSSDSSPIFSFIVVLNLAAETDANLTAKHPNYAILAAPGSITISNHKETKKLFPTVIKDNMINLKNGKAASMISKETYETAIANKEVLDSAIIYT</sequence>
<evidence type="ECO:0000313" key="1">
    <source>
        <dbReference type="EMBL" id="KAF5337520.1"/>
    </source>
</evidence>
<dbReference type="Proteomes" id="UP000559256">
    <property type="component" value="Unassembled WGS sequence"/>
</dbReference>
<dbReference type="SUPFAM" id="SSF48168">
    <property type="entry name" value="R1 subunit of ribonucleotide reductase, N-terminal domain"/>
    <property type="match status" value="1"/>
</dbReference>